<reference evidence="2" key="2">
    <citation type="submission" date="2023-06" db="EMBL/GenBank/DDBJ databases">
        <authorList>
            <person name="Kobayashi Y."/>
            <person name="Kayamori A."/>
            <person name="Aoki K."/>
            <person name="Shiwa Y."/>
            <person name="Fujita N."/>
            <person name="Sugita T."/>
            <person name="Iwasaki W."/>
            <person name="Tanaka N."/>
            <person name="Takashima M."/>
        </authorList>
    </citation>
    <scope>NUCLEOTIDE SEQUENCE</scope>
    <source>
        <strain evidence="2">HIS016</strain>
    </source>
</reference>
<feature type="compositionally biased region" description="Pro residues" evidence="1">
    <location>
        <begin position="129"/>
        <end position="144"/>
    </location>
</feature>
<reference evidence="2" key="1">
    <citation type="journal article" date="2023" name="BMC Genomics">
        <title>Chromosome-level genome assemblies of Cutaneotrichosporon spp. (Trichosporonales, Basidiomycota) reveal imbalanced evolution between nucleotide sequences and chromosome synteny.</title>
        <authorList>
            <person name="Kobayashi Y."/>
            <person name="Kayamori A."/>
            <person name="Aoki K."/>
            <person name="Shiwa Y."/>
            <person name="Matsutani M."/>
            <person name="Fujita N."/>
            <person name="Sugita T."/>
            <person name="Iwasaki W."/>
            <person name="Tanaka N."/>
            <person name="Takashima M."/>
        </authorList>
    </citation>
    <scope>NUCLEOTIDE SEQUENCE</scope>
    <source>
        <strain evidence="2">HIS016</strain>
    </source>
</reference>
<dbReference type="AlphaFoldDB" id="A0AAD3YB83"/>
<protein>
    <submittedName>
        <fullName evidence="2">Uncharacterized protein</fullName>
    </submittedName>
</protein>
<feature type="region of interest" description="Disordered" evidence="1">
    <location>
        <begin position="72"/>
        <end position="107"/>
    </location>
</feature>
<feature type="compositionally biased region" description="Basic and acidic residues" evidence="1">
    <location>
        <begin position="162"/>
        <end position="179"/>
    </location>
</feature>
<organism evidence="2 3">
    <name type="scientific">Cutaneotrichosporon spelunceum</name>
    <dbReference type="NCBI Taxonomy" id="1672016"/>
    <lineage>
        <taxon>Eukaryota</taxon>
        <taxon>Fungi</taxon>
        <taxon>Dikarya</taxon>
        <taxon>Basidiomycota</taxon>
        <taxon>Agaricomycotina</taxon>
        <taxon>Tremellomycetes</taxon>
        <taxon>Trichosporonales</taxon>
        <taxon>Trichosporonaceae</taxon>
        <taxon>Cutaneotrichosporon</taxon>
    </lineage>
</organism>
<evidence type="ECO:0000256" key="1">
    <source>
        <dbReference type="SAM" id="MobiDB-lite"/>
    </source>
</evidence>
<comment type="caution">
    <text evidence="2">The sequence shown here is derived from an EMBL/GenBank/DDBJ whole genome shotgun (WGS) entry which is preliminary data.</text>
</comment>
<evidence type="ECO:0000313" key="2">
    <source>
        <dbReference type="EMBL" id="GMK55494.1"/>
    </source>
</evidence>
<feature type="region of interest" description="Disordered" evidence="1">
    <location>
        <begin position="1"/>
        <end position="26"/>
    </location>
</feature>
<evidence type="ECO:0000313" key="3">
    <source>
        <dbReference type="Proteomes" id="UP001222932"/>
    </source>
</evidence>
<accession>A0AAD3YB83</accession>
<gene>
    <name evidence="2" type="ORF">CspeluHIS016_0205500</name>
</gene>
<dbReference type="EMBL" id="BTCM01000002">
    <property type="protein sequence ID" value="GMK55494.1"/>
    <property type="molecule type" value="Genomic_DNA"/>
</dbReference>
<dbReference type="Proteomes" id="UP001222932">
    <property type="component" value="Unassembled WGS sequence"/>
</dbReference>
<feature type="region of interest" description="Disordered" evidence="1">
    <location>
        <begin position="122"/>
        <end position="197"/>
    </location>
</feature>
<proteinExistence type="predicted"/>
<keyword evidence="3" id="KW-1185">Reference proteome</keyword>
<sequence length="197" mass="20817">MPSQPIAIGAQDASAPRSTPDVGLSQSAGGLFGKWNAFSMNSTQTTSPKDNFDAHVADEFGDIGDLRQRGWAAAQQRGTRRAMSMSMSPTAVSGFSPMSPPQANALRDNLSRGEGALRRLSLGGFGKPTPMPMAPAQPAVPAPPVAQSAPRPEPMLAPPARPADRPVGHGRRRFSESSGRRRGVSPMGERILRDHLS</sequence>
<name>A0AAD3YB83_9TREE</name>
<feature type="compositionally biased region" description="Pro residues" evidence="1">
    <location>
        <begin position="151"/>
        <end position="161"/>
    </location>
</feature>